<evidence type="ECO:0000313" key="2">
    <source>
        <dbReference type="Proteomes" id="UP000596742"/>
    </source>
</evidence>
<accession>A0A8B6BZK5</accession>
<organism evidence="1 2">
    <name type="scientific">Mytilus galloprovincialis</name>
    <name type="common">Mediterranean mussel</name>
    <dbReference type="NCBI Taxonomy" id="29158"/>
    <lineage>
        <taxon>Eukaryota</taxon>
        <taxon>Metazoa</taxon>
        <taxon>Spiralia</taxon>
        <taxon>Lophotrochozoa</taxon>
        <taxon>Mollusca</taxon>
        <taxon>Bivalvia</taxon>
        <taxon>Autobranchia</taxon>
        <taxon>Pteriomorphia</taxon>
        <taxon>Mytilida</taxon>
        <taxon>Mytiloidea</taxon>
        <taxon>Mytilidae</taxon>
        <taxon>Mytilinae</taxon>
        <taxon>Mytilus</taxon>
    </lineage>
</organism>
<evidence type="ECO:0000313" key="1">
    <source>
        <dbReference type="EMBL" id="VDH98362.1"/>
    </source>
</evidence>
<sequence length="173" mass="19568">MIDTKNRRTDLKKSIRVGSGTYGITHKDGKLFYNGCDRGLCVFSLDDDSTTHLVNATLSQYSDIAIWKDQLYFINADKSISCCDLQEVKWKLRLEAFLRSPCGITVDNYGRVYISGCGSNNVVVISPDGKKHRLLLSEKDCLNKPQSLCFDRKNNKLLVANQQNEAFIYDVSQ</sequence>
<comment type="caution">
    <text evidence="1">The sequence shown here is derived from an EMBL/GenBank/DDBJ whole genome shotgun (WGS) entry which is preliminary data.</text>
</comment>
<dbReference type="Gene3D" id="2.120.10.30">
    <property type="entry name" value="TolB, C-terminal domain"/>
    <property type="match status" value="1"/>
</dbReference>
<proteinExistence type="predicted"/>
<reference evidence="1" key="1">
    <citation type="submission" date="2018-11" db="EMBL/GenBank/DDBJ databases">
        <authorList>
            <person name="Alioto T."/>
            <person name="Alioto T."/>
        </authorList>
    </citation>
    <scope>NUCLEOTIDE SEQUENCE</scope>
</reference>
<dbReference type="AlphaFoldDB" id="A0A8B6BZK5"/>
<dbReference type="SUPFAM" id="SSF63825">
    <property type="entry name" value="YWTD domain"/>
    <property type="match status" value="1"/>
</dbReference>
<keyword evidence="2" id="KW-1185">Reference proteome</keyword>
<dbReference type="InterPro" id="IPR011042">
    <property type="entry name" value="6-blade_b-propeller_TolB-like"/>
</dbReference>
<dbReference type="EMBL" id="UYJE01001013">
    <property type="protein sequence ID" value="VDH98362.1"/>
    <property type="molecule type" value="Genomic_DNA"/>
</dbReference>
<name>A0A8B6BZK5_MYTGA</name>
<dbReference type="OrthoDB" id="6121827at2759"/>
<dbReference type="Proteomes" id="UP000596742">
    <property type="component" value="Unassembled WGS sequence"/>
</dbReference>
<protein>
    <recommendedName>
        <fullName evidence="3">SMP-30/Gluconolactonase/LRE-like region domain-containing protein</fullName>
    </recommendedName>
</protein>
<gene>
    <name evidence="1" type="ORF">MGAL_10B089092</name>
</gene>
<evidence type="ECO:0008006" key="3">
    <source>
        <dbReference type="Google" id="ProtNLM"/>
    </source>
</evidence>